<accession>A0A8J3AV90</accession>
<feature type="chain" id="PRO_5035313048" evidence="3">
    <location>
        <begin position="27"/>
        <end position="962"/>
    </location>
</feature>
<evidence type="ECO:0000256" key="1">
    <source>
        <dbReference type="SAM" id="MobiDB-lite"/>
    </source>
</evidence>
<keyword evidence="2" id="KW-0812">Transmembrane</keyword>
<keyword evidence="3" id="KW-0732">Signal</keyword>
<organism evidence="4 5">
    <name type="scientific">Oxalicibacterium solurbis</name>
    <dbReference type="NCBI Taxonomy" id="69280"/>
    <lineage>
        <taxon>Bacteria</taxon>
        <taxon>Pseudomonadati</taxon>
        <taxon>Pseudomonadota</taxon>
        <taxon>Betaproteobacteria</taxon>
        <taxon>Burkholderiales</taxon>
        <taxon>Oxalobacteraceae</taxon>
        <taxon>Oxalicibacterium</taxon>
    </lineage>
</organism>
<evidence type="ECO:0000313" key="5">
    <source>
        <dbReference type="Proteomes" id="UP000627205"/>
    </source>
</evidence>
<feature type="compositionally biased region" description="Low complexity" evidence="1">
    <location>
        <begin position="103"/>
        <end position="133"/>
    </location>
</feature>
<feature type="compositionally biased region" description="Low complexity" evidence="1">
    <location>
        <begin position="74"/>
        <end position="83"/>
    </location>
</feature>
<dbReference type="EMBL" id="BMDP01000001">
    <property type="protein sequence ID" value="GGI52856.1"/>
    <property type="molecule type" value="Genomic_DNA"/>
</dbReference>
<evidence type="ECO:0000313" key="4">
    <source>
        <dbReference type="EMBL" id="GGI52856.1"/>
    </source>
</evidence>
<reference evidence="4" key="1">
    <citation type="journal article" date="2014" name="Int. J. Syst. Evol. Microbiol.">
        <title>Complete genome sequence of Corynebacterium casei LMG S-19264T (=DSM 44701T), isolated from a smear-ripened cheese.</title>
        <authorList>
            <consortium name="US DOE Joint Genome Institute (JGI-PGF)"/>
            <person name="Walter F."/>
            <person name="Albersmeier A."/>
            <person name="Kalinowski J."/>
            <person name="Ruckert C."/>
        </authorList>
    </citation>
    <scope>NUCLEOTIDE SEQUENCE</scope>
    <source>
        <strain evidence="4">CCM 7664</strain>
    </source>
</reference>
<feature type="transmembrane region" description="Helical" evidence="2">
    <location>
        <begin position="902"/>
        <end position="921"/>
    </location>
</feature>
<evidence type="ECO:0000256" key="2">
    <source>
        <dbReference type="SAM" id="Phobius"/>
    </source>
</evidence>
<proteinExistence type="predicted"/>
<feature type="region of interest" description="Disordered" evidence="1">
    <location>
        <begin position="29"/>
        <end position="146"/>
    </location>
</feature>
<protein>
    <submittedName>
        <fullName evidence="4">Uncharacterized protein</fullName>
    </submittedName>
</protein>
<dbReference type="Proteomes" id="UP000627205">
    <property type="component" value="Unassembled WGS sequence"/>
</dbReference>
<dbReference type="AlphaFoldDB" id="A0A8J3AV90"/>
<sequence length="962" mass="106244">MQVARRRGCSIALAGMMLLVALHANGEPVAGKQAPSVPATTKASAEKVKDDTPAAASEPAEPEKVQVPSEAKADAGTAAAVATDKPEIKTPETKAASQATSPQEPASTSASISSPASAQPAATQPAAQAATRTAHSRLPARTSQPLTVEDFNRLSAANQRRIQQALFEIYKGQPEFMKEYDWNGNPLSDSIVGPITLSWLNRFLKDFRIEAPRGQLSDDTIEALVHFAAIAKVYPDWKSTLLSDDLARWIDRKPQPLRSELYRMRLSGSAQQVIALLNMYRTDGAPTGRANLTESWRNWVIHTYRLDEADLKTLAAKGKAVAELAVLQEETYVNRQLLSNAVRDALKESAPGQDQWLLPVVEQYARIEDPDAPGQFSYAITGDVLQQVQADPRMTTLPAPVITMLQNLQGIDYPRQDLFDKAVRATLGDGIGVCPLNRSDYQRTQLPDHALPAETFAGLKDTLPSDLYATLDKYRTLTTPCSDAQLKEAAAAVDKVDAMYQPSIESQARKTPLFDPAVPVDWNGGNCGCVLDELAGTVYGFYPFWLAGGKQQLDFSLLSRAGYVGLSFDERGNLVHLNERPDGERADGMLDTQFVAAAHKHRTRVDWVLYKHDWNVWASLGEAERRRGFDALADNVASFLNTRLTDPVSRIIPYLSLGATAPVQGDGVTLYFDNYPTDTQSVTLFEQFIDRLLSKLGSKQQSHGINLLLPRSAMLAGKGIYTPEHLVSLIDRIAGTEPEGWSWSTAQIRSRPHFLVFLEEPTSESKKQLRLDIENALHGAAREKLLRQIVPVIEFDGRSWQQLEDDVIYLKDNFGGIGLWPLSYRNATAAADAAAPTNSVDQTLLQHYLKPGGDPDLLVCRIVCPNRWLFRTAWNVSFGIALLIGGLYLWNCRCRAAIERRYLLYLLAAVVPPFALGMPLLSCDPYLEQISRGNWPFIGLFALMLGFVAWRYMNRKMNASKP</sequence>
<comment type="caution">
    <text evidence="4">The sequence shown here is derived from an EMBL/GenBank/DDBJ whole genome shotgun (WGS) entry which is preliminary data.</text>
</comment>
<reference evidence="4" key="2">
    <citation type="submission" date="2020-09" db="EMBL/GenBank/DDBJ databases">
        <authorList>
            <person name="Sun Q."/>
            <person name="Sedlacek I."/>
        </authorList>
    </citation>
    <scope>NUCLEOTIDE SEQUENCE</scope>
    <source>
        <strain evidence="4">CCM 7664</strain>
    </source>
</reference>
<feature type="signal peptide" evidence="3">
    <location>
        <begin position="1"/>
        <end position="26"/>
    </location>
</feature>
<gene>
    <name evidence="4" type="ORF">GCM10011430_00300</name>
</gene>
<feature type="transmembrane region" description="Helical" evidence="2">
    <location>
        <begin position="933"/>
        <end position="953"/>
    </location>
</feature>
<keyword evidence="2" id="KW-1133">Transmembrane helix</keyword>
<evidence type="ECO:0000256" key="3">
    <source>
        <dbReference type="SAM" id="SignalP"/>
    </source>
</evidence>
<keyword evidence="5" id="KW-1185">Reference proteome</keyword>
<feature type="transmembrane region" description="Helical" evidence="2">
    <location>
        <begin position="868"/>
        <end position="890"/>
    </location>
</feature>
<keyword evidence="2" id="KW-0472">Membrane</keyword>
<name>A0A8J3AV90_9BURK</name>